<feature type="compositionally biased region" description="Low complexity" evidence="1">
    <location>
        <begin position="263"/>
        <end position="281"/>
    </location>
</feature>
<dbReference type="Proteomes" id="UP000835052">
    <property type="component" value="Unassembled WGS sequence"/>
</dbReference>
<dbReference type="EMBL" id="CAJGYM010000003">
    <property type="protein sequence ID" value="CAD6185788.1"/>
    <property type="molecule type" value="Genomic_DNA"/>
</dbReference>
<sequence>MVFLKRSAKFVTYDEQLAAFFRLGVNLANTVNTADFFTVTYIPTVKFYPFGSARSPYQSKYKPSRVRECLYKQHGLHHEIVITGGPAEDIAQLLAASKCVICTNGILKTSLQNVAKEILAKIAAFLMVRSHRSFPTVPLGKIIVDPISEEAEFVPIQANVPKEPPSKKSKANENATGMESSDSSEESDTETTEAKVPKKPPSKKSKANENATGMESSDSSEESDNETTEPPAISHSRAAQSPSRRTPRRKVPPSPKRGSGTDRSPAPANSQSRAAQSPSRRIPWRKVFSSPKKTPERAPDQSPILAQMEILQIPNEKELGEKMVEENAAKQDAADESWMPDAAERAKFPKVYRTGSLCKKWVCTIEGCPGYAAASYISCCRKVYHYGCLQERALIVPFKCDSNRHHAK</sequence>
<proteinExistence type="predicted"/>
<feature type="region of interest" description="Disordered" evidence="1">
    <location>
        <begin position="155"/>
        <end position="302"/>
    </location>
</feature>
<name>A0A8S1GSQ1_9PELO</name>
<evidence type="ECO:0000256" key="1">
    <source>
        <dbReference type="SAM" id="MobiDB-lite"/>
    </source>
</evidence>
<feature type="compositionally biased region" description="Acidic residues" evidence="1">
    <location>
        <begin position="182"/>
        <end position="191"/>
    </location>
</feature>
<feature type="compositionally biased region" description="Acidic residues" evidence="1">
    <location>
        <begin position="218"/>
        <end position="227"/>
    </location>
</feature>
<comment type="caution">
    <text evidence="2">The sequence shown here is derived from an EMBL/GenBank/DDBJ whole genome shotgun (WGS) entry which is preliminary data.</text>
</comment>
<reference evidence="2" key="1">
    <citation type="submission" date="2020-10" db="EMBL/GenBank/DDBJ databases">
        <authorList>
            <person name="Kikuchi T."/>
        </authorList>
    </citation>
    <scope>NUCLEOTIDE SEQUENCE</scope>
    <source>
        <strain evidence="2">NKZ352</strain>
    </source>
</reference>
<evidence type="ECO:0000313" key="3">
    <source>
        <dbReference type="Proteomes" id="UP000835052"/>
    </source>
</evidence>
<protein>
    <submittedName>
        <fullName evidence="2">Uncharacterized protein</fullName>
    </submittedName>
</protein>
<gene>
    <name evidence="2" type="ORF">CAUJ_LOCUS1707</name>
</gene>
<evidence type="ECO:0000313" key="2">
    <source>
        <dbReference type="EMBL" id="CAD6185788.1"/>
    </source>
</evidence>
<accession>A0A8S1GSQ1</accession>
<keyword evidence="3" id="KW-1185">Reference proteome</keyword>
<organism evidence="2 3">
    <name type="scientific">Caenorhabditis auriculariae</name>
    <dbReference type="NCBI Taxonomy" id="2777116"/>
    <lineage>
        <taxon>Eukaryota</taxon>
        <taxon>Metazoa</taxon>
        <taxon>Ecdysozoa</taxon>
        <taxon>Nematoda</taxon>
        <taxon>Chromadorea</taxon>
        <taxon>Rhabditida</taxon>
        <taxon>Rhabditina</taxon>
        <taxon>Rhabditomorpha</taxon>
        <taxon>Rhabditoidea</taxon>
        <taxon>Rhabditidae</taxon>
        <taxon>Peloderinae</taxon>
        <taxon>Caenorhabditis</taxon>
    </lineage>
</organism>
<dbReference type="AlphaFoldDB" id="A0A8S1GSQ1"/>